<accession>A0ABW1CQV7</accession>
<organism evidence="2 3">
    <name type="scientific">Nonomuraea insulae</name>
    <dbReference type="NCBI Taxonomy" id="1616787"/>
    <lineage>
        <taxon>Bacteria</taxon>
        <taxon>Bacillati</taxon>
        <taxon>Actinomycetota</taxon>
        <taxon>Actinomycetes</taxon>
        <taxon>Streptosporangiales</taxon>
        <taxon>Streptosporangiaceae</taxon>
        <taxon>Nonomuraea</taxon>
    </lineage>
</organism>
<dbReference type="PROSITE" id="PS00018">
    <property type="entry name" value="EF_HAND_1"/>
    <property type="match status" value="1"/>
</dbReference>
<dbReference type="Pfam" id="PF13202">
    <property type="entry name" value="EF-hand_5"/>
    <property type="match status" value="2"/>
</dbReference>
<dbReference type="EMBL" id="JBHSPA010000028">
    <property type="protein sequence ID" value="MFC5827265.1"/>
    <property type="molecule type" value="Genomic_DNA"/>
</dbReference>
<protein>
    <submittedName>
        <fullName evidence="2">EF-hand domain-containing protein</fullName>
    </submittedName>
</protein>
<evidence type="ECO:0000313" key="2">
    <source>
        <dbReference type="EMBL" id="MFC5827265.1"/>
    </source>
</evidence>
<dbReference type="PROSITE" id="PS50222">
    <property type="entry name" value="EF_HAND_2"/>
    <property type="match status" value="3"/>
</dbReference>
<name>A0ABW1CQV7_9ACTN</name>
<proteinExistence type="predicted"/>
<dbReference type="Gene3D" id="1.10.238.10">
    <property type="entry name" value="EF-hand"/>
    <property type="match status" value="1"/>
</dbReference>
<comment type="caution">
    <text evidence="2">The sequence shown here is derived from an EMBL/GenBank/DDBJ whole genome shotgun (WGS) entry which is preliminary data.</text>
</comment>
<dbReference type="InterPro" id="IPR011992">
    <property type="entry name" value="EF-hand-dom_pair"/>
</dbReference>
<evidence type="ECO:0000313" key="3">
    <source>
        <dbReference type="Proteomes" id="UP001596058"/>
    </source>
</evidence>
<dbReference type="Proteomes" id="UP001596058">
    <property type="component" value="Unassembled WGS sequence"/>
</dbReference>
<gene>
    <name evidence="2" type="ORF">ACFPZ3_25655</name>
</gene>
<dbReference type="RefSeq" id="WP_379516772.1">
    <property type="nucleotide sequence ID" value="NZ_JBHSPA010000028.1"/>
</dbReference>
<dbReference type="InterPro" id="IPR018247">
    <property type="entry name" value="EF_Hand_1_Ca_BS"/>
</dbReference>
<feature type="domain" description="EF-hand" evidence="1">
    <location>
        <begin position="153"/>
        <end position="180"/>
    </location>
</feature>
<reference evidence="3" key="1">
    <citation type="journal article" date="2019" name="Int. J. Syst. Evol. Microbiol.">
        <title>The Global Catalogue of Microorganisms (GCM) 10K type strain sequencing project: providing services to taxonomists for standard genome sequencing and annotation.</title>
        <authorList>
            <consortium name="The Broad Institute Genomics Platform"/>
            <consortium name="The Broad Institute Genome Sequencing Center for Infectious Disease"/>
            <person name="Wu L."/>
            <person name="Ma J."/>
        </authorList>
    </citation>
    <scope>NUCLEOTIDE SEQUENCE [LARGE SCALE GENOMIC DNA]</scope>
    <source>
        <strain evidence="3">CCUG 53903</strain>
    </source>
</reference>
<dbReference type="SMART" id="SM00054">
    <property type="entry name" value="EFh"/>
    <property type="match status" value="4"/>
</dbReference>
<feature type="domain" description="EF-hand" evidence="1">
    <location>
        <begin position="69"/>
        <end position="104"/>
    </location>
</feature>
<dbReference type="CDD" id="cd00051">
    <property type="entry name" value="EFh"/>
    <property type="match status" value="1"/>
</dbReference>
<evidence type="ECO:0000259" key="1">
    <source>
        <dbReference type="PROSITE" id="PS50222"/>
    </source>
</evidence>
<keyword evidence="3" id="KW-1185">Reference proteome</keyword>
<feature type="domain" description="EF-hand" evidence="1">
    <location>
        <begin position="111"/>
        <end position="146"/>
    </location>
</feature>
<sequence>MGSSPASHMERPGKIDDILGRKIDICFGHLDVNGDGTFERADVVAYAAKVVAYQNESFHSPKALRMFEVAEAIFDNVLRALGKEGDGNITPAEWRAVIGAMADDLSKFDAMFKPLAEAIWALCDRDGDGTVTADEFEGFQKALGTPQENRKIAFEMLDRDGSGNFSSEELMEDYREYYTSRDPKARGNWLYGDIWDDEVWEGTRVRLS</sequence>
<dbReference type="InterPro" id="IPR002048">
    <property type="entry name" value="EF_hand_dom"/>
</dbReference>
<dbReference type="SUPFAM" id="SSF47473">
    <property type="entry name" value="EF-hand"/>
    <property type="match status" value="1"/>
</dbReference>